<evidence type="ECO:0008006" key="3">
    <source>
        <dbReference type="Google" id="ProtNLM"/>
    </source>
</evidence>
<proteinExistence type="predicted"/>
<keyword evidence="2" id="KW-1185">Reference proteome</keyword>
<accession>A0A9P9DMF0</accession>
<dbReference type="Gene3D" id="3.20.20.140">
    <property type="entry name" value="Metal-dependent hydrolases"/>
    <property type="match status" value="1"/>
</dbReference>
<dbReference type="SUPFAM" id="SSF89550">
    <property type="entry name" value="PHP domain-like"/>
    <property type="match status" value="1"/>
</dbReference>
<name>A0A9P9DMF0_9HYPO</name>
<dbReference type="EMBL" id="JAGMUU010000025">
    <property type="protein sequence ID" value="KAH7123375.1"/>
    <property type="molecule type" value="Genomic_DNA"/>
</dbReference>
<protein>
    <recommendedName>
        <fullName evidence="3">Polymerase/histidinol phosphatase N-terminal domain-containing protein</fullName>
    </recommendedName>
</protein>
<evidence type="ECO:0000313" key="2">
    <source>
        <dbReference type="Proteomes" id="UP000717696"/>
    </source>
</evidence>
<reference evidence="1" key="1">
    <citation type="journal article" date="2021" name="Nat. Commun.">
        <title>Genetic determinants of endophytism in the Arabidopsis root mycobiome.</title>
        <authorList>
            <person name="Mesny F."/>
            <person name="Miyauchi S."/>
            <person name="Thiergart T."/>
            <person name="Pickel B."/>
            <person name="Atanasova L."/>
            <person name="Karlsson M."/>
            <person name="Huettel B."/>
            <person name="Barry K.W."/>
            <person name="Haridas S."/>
            <person name="Chen C."/>
            <person name="Bauer D."/>
            <person name="Andreopoulos W."/>
            <person name="Pangilinan J."/>
            <person name="LaButti K."/>
            <person name="Riley R."/>
            <person name="Lipzen A."/>
            <person name="Clum A."/>
            <person name="Drula E."/>
            <person name="Henrissat B."/>
            <person name="Kohler A."/>
            <person name="Grigoriev I.V."/>
            <person name="Martin F.M."/>
            <person name="Hacquard S."/>
        </authorList>
    </citation>
    <scope>NUCLEOTIDE SEQUENCE</scope>
    <source>
        <strain evidence="1">MPI-CAGE-AT-0021</strain>
    </source>
</reference>
<dbReference type="InterPro" id="IPR016195">
    <property type="entry name" value="Pol/histidinol_Pase-like"/>
</dbReference>
<comment type="caution">
    <text evidence="1">The sequence shown here is derived from an EMBL/GenBank/DDBJ whole genome shotgun (WGS) entry which is preliminary data.</text>
</comment>
<organism evidence="1 2">
    <name type="scientific">Dactylonectria estremocensis</name>
    <dbReference type="NCBI Taxonomy" id="1079267"/>
    <lineage>
        <taxon>Eukaryota</taxon>
        <taxon>Fungi</taxon>
        <taxon>Dikarya</taxon>
        <taxon>Ascomycota</taxon>
        <taxon>Pezizomycotina</taxon>
        <taxon>Sordariomycetes</taxon>
        <taxon>Hypocreomycetidae</taxon>
        <taxon>Hypocreales</taxon>
        <taxon>Nectriaceae</taxon>
        <taxon>Dactylonectria</taxon>
    </lineage>
</organism>
<gene>
    <name evidence="1" type="ORF">B0J13DRAFT_531491</name>
</gene>
<dbReference type="Proteomes" id="UP000717696">
    <property type="component" value="Unassembled WGS sequence"/>
</dbReference>
<dbReference type="AlphaFoldDB" id="A0A9P9DMF0"/>
<evidence type="ECO:0000313" key="1">
    <source>
        <dbReference type="EMBL" id="KAH7123375.1"/>
    </source>
</evidence>
<dbReference type="OrthoDB" id="4652505at2759"/>
<sequence>MKTLTDEQLTALAGQYFAPSGLYQHTKKLPFLGTLECNTKTLTAGQWTEVIVEYTVGASGLADGAWIKGTFKFYSDWALFQTSDPRKDRERTTTYRPMQSLAVRFDQKGHERPFQKAIIIDIIDGYLNPGDKIVVRLGDRRWGSRGTRVQTFVEEQFLMRWYIDPVGTSRFAPIKPDIAINIQPGPIAKTKSITSRVVRPGVSFPIRIHTEDVWGNATANIAGLEAQFSLKLEGSDEPTWSQSLSLPREGWTVGDATALLSQEGDYVLSVLVLDEKQASVGTTTDYVTVDASIPVPRILFADLHVHSDDTVGTNSTTYNFSYAQKIAGLDVVGYTANDFNITKERWDQTLEIIKSLNSKGEFVVFPGTEWCGNSAAGGDHNVVFLDDPDTASLEFPFDKHGNVARSFEWNEDGPAELTPGAWPLDEVYATYAHSPEKHLLIPHVGGRRCNLAWHHPRLERLLEIGSAWGLFEWLLRDAVQRGWRLGVSANSDEHRGRCGGGVPGTAVFGTKGGLTGVLSGKLERADIATALRARRTFATTGERLVGLVSTEDGQLQGDDVVAKADAPVKLKYQFYGGDGFSSIEAWDASGRIFHRNLQEEASRQKKAETQCKLRIQWGGARLLDRYREAVWHGSILVSGATASRIEMFGGTADDPESAVTLVSETQITFDSKTSGDFDGVDVFFSGSNLPSSVSVTGLLGGYVKVGDALKGSPHKPQPRFNLIASREEAQELGGKQIEIKGGADLFVSVEILDDVPLPRRVHGHLEVHHPGSEVTGQVQSVYFVGREFSGGKVVTSPVFIE</sequence>